<keyword evidence="2" id="KW-1003">Cell membrane</keyword>
<dbReference type="EMBL" id="JBHRYE010000022">
    <property type="protein sequence ID" value="MFC3672503.1"/>
    <property type="molecule type" value="Genomic_DNA"/>
</dbReference>
<sequence>MKAVWRACETTLWEILRSRELLSLAVVSVLFYAFYYPAPYSRQAAEAMPVVVVDQDDSALSRLVVRRLGETHAVNVIARAPDVAAARAVLEQRRAEGVLVLSRGLSAVAQTGKPGAGIALIVNGTYFVRAETIAKALGEVAADTAQRLGLDKGVRGAASPIVVQPLFNTTGGYRDYVFPAVANVILQQTLLFAGARLIAERRRRGAVIGGDWLAAALGTWAALVLVGVLAGAFVFGFAFWIQDVPRAGNMAGLLLALPVFAAAVAALGLALGSLFRRGDDALKLLMPTSVPLVFLAGFAWPLSAMPGWLAALAWLSPATAAMHLFIRFNQMGASLAEAWGPLAAILALAALYGAAWLWRARALEQEQELARAEGAGPA</sequence>
<evidence type="ECO:0000256" key="4">
    <source>
        <dbReference type="ARBA" id="ARBA00022989"/>
    </source>
</evidence>
<evidence type="ECO:0000313" key="9">
    <source>
        <dbReference type="Proteomes" id="UP001595683"/>
    </source>
</evidence>
<keyword evidence="3 6" id="KW-0812">Transmembrane</keyword>
<evidence type="ECO:0000313" key="8">
    <source>
        <dbReference type="EMBL" id="MFC3672503.1"/>
    </source>
</evidence>
<feature type="domain" description="ABC-2 type transporter transmembrane" evidence="7">
    <location>
        <begin position="26"/>
        <end position="358"/>
    </location>
</feature>
<dbReference type="RefSeq" id="WP_191323528.1">
    <property type="nucleotide sequence ID" value="NZ_BMZP01000004.1"/>
</dbReference>
<accession>A0ABV7V5Y0</accession>
<evidence type="ECO:0000256" key="1">
    <source>
        <dbReference type="ARBA" id="ARBA00004651"/>
    </source>
</evidence>
<feature type="transmembrane region" description="Helical" evidence="6">
    <location>
        <begin position="338"/>
        <end position="358"/>
    </location>
</feature>
<keyword evidence="5 6" id="KW-0472">Membrane</keyword>
<dbReference type="InterPro" id="IPR051449">
    <property type="entry name" value="ABC-2_transporter_component"/>
</dbReference>
<feature type="transmembrane region" description="Helical" evidence="6">
    <location>
        <begin position="253"/>
        <end position="272"/>
    </location>
</feature>
<feature type="transmembrane region" description="Helical" evidence="6">
    <location>
        <begin position="211"/>
        <end position="241"/>
    </location>
</feature>
<evidence type="ECO:0000256" key="3">
    <source>
        <dbReference type="ARBA" id="ARBA00022692"/>
    </source>
</evidence>
<comment type="subcellular location">
    <subcellularLocation>
        <location evidence="1">Cell membrane</location>
        <topology evidence="1">Multi-pass membrane protein</topology>
    </subcellularLocation>
</comment>
<dbReference type="PANTHER" id="PTHR30294">
    <property type="entry name" value="MEMBRANE COMPONENT OF ABC TRANSPORTER YHHJ-RELATED"/>
    <property type="match status" value="1"/>
</dbReference>
<keyword evidence="4 6" id="KW-1133">Transmembrane helix</keyword>
<evidence type="ECO:0000256" key="2">
    <source>
        <dbReference type="ARBA" id="ARBA00022475"/>
    </source>
</evidence>
<reference evidence="9" key="1">
    <citation type="journal article" date="2019" name="Int. J. Syst. Evol. Microbiol.">
        <title>The Global Catalogue of Microorganisms (GCM) 10K type strain sequencing project: providing services to taxonomists for standard genome sequencing and annotation.</title>
        <authorList>
            <consortium name="The Broad Institute Genomics Platform"/>
            <consortium name="The Broad Institute Genome Sequencing Center for Infectious Disease"/>
            <person name="Wu L."/>
            <person name="Ma J."/>
        </authorList>
    </citation>
    <scope>NUCLEOTIDE SEQUENCE [LARGE SCALE GENOMIC DNA]</scope>
    <source>
        <strain evidence="9">KCTC 42224</strain>
    </source>
</reference>
<evidence type="ECO:0000256" key="6">
    <source>
        <dbReference type="SAM" id="Phobius"/>
    </source>
</evidence>
<evidence type="ECO:0000259" key="7">
    <source>
        <dbReference type="Pfam" id="PF12698"/>
    </source>
</evidence>
<feature type="transmembrane region" description="Helical" evidence="6">
    <location>
        <begin position="21"/>
        <end position="38"/>
    </location>
</feature>
<keyword evidence="9" id="KW-1185">Reference proteome</keyword>
<dbReference type="Gene3D" id="3.40.1710.10">
    <property type="entry name" value="abc type-2 transporter like domain"/>
    <property type="match status" value="1"/>
</dbReference>
<proteinExistence type="predicted"/>
<organism evidence="8 9">
    <name type="scientific">Novosphingobium pokkalii</name>
    <dbReference type="NCBI Taxonomy" id="1770194"/>
    <lineage>
        <taxon>Bacteria</taxon>
        <taxon>Pseudomonadati</taxon>
        <taxon>Pseudomonadota</taxon>
        <taxon>Alphaproteobacteria</taxon>
        <taxon>Sphingomonadales</taxon>
        <taxon>Sphingomonadaceae</taxon>
        <taxon>Novosphingobium</taxon>
    </lineage>
</organism>
<gene>
    <name evidence="8" type="ORF">ACFOOT_13850</name>
</gene>
<comment type="caution">
    <text evidence="8">The sequence shown here is derived from an EMBL/GenBank/DDBJ whole genome shotgun (WGS) entry which is preliminary data.</text>
</comment>
<dbReference type="Pfam" id="PF12698">
    <property type="entry name" value="ABC2_membrane_3"/>
    <property type="match status" value="1"/>
</dbReference>
<dbReference type="Proteomes" id="UP001595683">
    <property type="component" value="Unassembled WGS sequence"/>
</dbReference>
<dbReference type="InterPro" id="IPR013525">
    <property type="entry name" value="ABC2_TM"/>
</dbReference>
<dbReference type="PANTHER" id="PTHR30294:SF46">
    <property type="entry name" value="ABC TRANSPORTER PERMEASE"/>
    <property type="match status" value="1"/>
</dbReference>
<feature type="transmembrane region" description="Helical" evidence="6">
    <location>
        <begin position="176"/>
        <end position="199"/>
    </location>
</feature>
<name>A0ABV7V5Y0_9SPHN</name>
<protein>
    <submittedName>
        <fullName evidence="8">ABC transporter permease</fullName>
    </submittedName>
</protein>
<evidence type="ECO:0000256" key="5">
    <source>
        <dbReference type="ARBA" id="ARBA00023136"/>
    </source>
</evidence>